<evidence type="ECO:0000259" key="2">
    <source>
        <dbReference type="Pfam" id="PF13391"/>
    </source>
</evidence>
<accession>A0AAE8SVA4</accession>
<dbReference type="Pfam" id="PF13391">
    <property type="entry name" value="HNH_2"/>
    <property type="match status" value="1"/>
</dbReference>
<feature type="domain" description="HNH nuclease" evidence="2">
    <location>
        <begin position="238"/>
        <end position="315"/>
    </location>
</feature>
<dbReference type="EMBL" id="ONZQ02000006">
    <property type="protein sequence ID" value="SPO02565.1"/>
    <property type="molecule type" value="Genomic_DNA"/>
</dbReference>
<feature type="compositionally biased region" description="Polar residues" evidence="1">
    <location>
        <begin position="148"/>
        <end position="174"/>
    </location>
</feature>
<name>A0AAE8SVA4_9PEZI</name>
<gene>
    <name evidence="3" type="ORF">DNG_05238</name>
</gene>
<organism evidence="3 4">
    <name type="scientific">Cephalotrichum gorgonifer</name>
    <dbReference type="NCBI Taxonomy" id="2041049"/>
    <lineage>
        <taxon>Eukaryota</taxon>
        <taxon>Fungi</taxon>
        <taxon>Dikarya</taxon>
        <taxon>Ascomycota</taxon>
        <taxon>Pezizomycotina</taxon>
        <taxon>Sordariomycetes</taxon>
        <taxon>Hypocreomycetidae</taxon>
        <taxon>Microascales</taxon>
        <taxon>Microascaceae</taxon>
        <taxon>Cephalotrichum</taxon>
    </lineage>
</organism>
<evidence type="ECO:0000313" key="4">
    <source>
        <dbReference type="Proteomes" id="UP001187682"/>
    </source>
</evidence>
<sequence>MESHSHNLNETFATHMGERRMERILDFYSRDPETFDTILEDDVKQEAVLDYITDIEIRRDIFLEFQALTRSADPSAALNGIALGIIMVSPIDQLRIRLDEMRTSVSASYGILDTLRGAAAINGIKAFVVKGGRQPSLSSTPKKRDASETLSPSQTPSKKQCSAHTRSRSDSNVPHPSAGASAPNVSLPPMRSPGSVASVLPGTPQEVMGNEGEILATPKTKRKVDAANAAKERDSWKCVLSGMEDPEAAHIFPFSTTEKRKFLDLNRMLRIFWGAEQAQSWAELFESMDVTESARNLICFNHQLHWWLDSAKMALKPLKVIGDGAVLVQFHWLKGNNLKPHVPLEKPYQSLPFTDILAKAGLSDNRAWGSGFAHRRSGIPLRTGQTFVLGARDPERAPNFELLKLSWDLLRVAAISGAALPGSLADEGSNRDDYPGAGCLVWEEDDGWDEYGRRGDEEGEPETTAEDKYPS</sequence>
<proteinExistence type="predicted"/>
<feature type="region of interest" description="Disordered" evidence="1">
    <location>
        <begin position="132"/>
        <end position="207"/>
    </location>
</feature>
<dbReference type="AlphaFoldDB" id="A0AAE8SVA4"/>
<protein>
    <recommendedName>
        <fullName evidence="2">HNH nuclease domain-containing protein</fullName>
    </recommendedName>
</protein>
<reference evidence="3" key="1">
    <citation type="submission" date="2018-03" db="EMBL/GenBank/DDBJ databases">
        <authorList>
            <person name="Guldener U."/>
        </authorList>
    </citation>
    <scope>NUCLEOTIDE SEQUENCE</scope>
</reference>
<dbReference type="InterPro" id="IPR003615">
    <property type="entry name" value="HNH_nuc"/>
</dbReference>
<evidence type="ECO:0000256" key="1">
    <source>
        <dbReference type="SAM" id="MobiDB-lite"/>
    </source>
</evidence>
<evidence type="ECO:0000313" key="3">
    <source>
        <dbReference type="EMBL" id="SPO02565.1"/>
    </source>
</evidence>
<dbReference type="Proteomes" id="UP001187682">
    <property type="component" value="Unassembled WGS sequence"/>
</dbReference>
<keyword evidence="4" id="KW-1185">Reference proteome</keyword>
<comment type="caution">
    <text evidence="3">The sequence shown here is derived from an EMBL/GenBank/DDBJ whole genome shotgun (WGS) entry which is preliminary data.</text>
</comment>
<feature type="region of interest" description="Disordered" evidence="1">
    <location>
        <begin position="422"/>
        <end position="471"/>
    </location>
</feature>